<name>A0A7S0ZY57_NOCSC</name>
<dbReference type="InterPro" id="IPR004170">
    <property type="entry name" value="WWE_dom"/>
</dbReference>
<dbReference type="EMBL" id="HBFQ01015028">
    <property type="protein sequence ID" value="CAD8836071.1"/>
    <property type="molecule type" value="Transcribed_RNA"/>
</dbReference>
<evidence type="ECO:0000256" key="1">
    <source>
        <dbReference type="SAM" id="MobiDB-lite"/>
    </source>
</evidence>
<reference evidence="3" key="1">
    <citation type="submission" date="2021-01" db="EMBL/GenBank/DDBJ databases">
        <authorList>
            <person name="Corre E."/>
            <person name="Pelletier E."/>
            <person name="Niang G."/>
            <person name="Scheremetjew M."/>
            <person name="Finn R."/>
            <person name="Kale V."/>
            <person name="Holt S."/>
            <person name="Cochrane G."/>
            <person name="Meng A."/>
            <person name="Brown T."/>
            <person name="Cohen L."/>
        </authorList>
    </citation>
    <scope>NUCLEOTIDE SEQUENCE</scope>
</reference>
<accession>A0A7S0ZY57</accession>
<feature type="compositionally biased region" description="Basic and acidic residues" evidence="1">
    <location>
        <begin position="108"/>
        <end position="131"/>
    </location>
</feature>
<evidence type="ECO:0000259" key="2">
    <source>
        <dbReference type="PROSITE" id="PS50918"/>
    </source>
</evidence>
<organism evidence="3">
    <name type="scientific">Noctiluca scintillans</name>
    <name type="common">Sea sparkle</name>
    <name type="synonym">Red tide dinoflagellate</name>
    <dbReference type="NCBI Taxonomy" id="2966"/>
    <lineage>
        <taxon>Eukaryota</taxon>
        <taxon>Sar</taxon>
        <taxon>Alveolata</taxon>
        <taxon>Dinophyceae</taxon>
        <taxon>Noctilucales</taxon>
        <taxon>Noctilucaceae</taxon>
        <taxon>Noctiluca</taxon>
    </lineage>
</organism>
<dbReference type="InterPro" id="IPR037197">
    <property type="entry name" value="WWE_dom_sf"/>
</dbReference>
<dbReference type="PROSITE" id="PS50918">
    <property type="entry name" value="WWE"/>
    <property type="match status" value="1"/>
</dbReference>
<dbReference type="Gene3D" id="3.30.720.50">
    <property type="match status" value="1"/>
</dbReference>
<proteinExistence type="predicted"/>
<dbReference type="Pfam" id="PF02825">
    <property type="entry name" value="WWE"/>
    <property type="match status" value="1"/>
</dbReference>
<dbReference type="AlphaFoldDB" id="A0A7S0ZY57"/>
<sequence length="299" mass="33064">MVSTPSTDAPYWEWKSQLEASDEDAAAWTRFSPADVAKLERARGEGKAEVAINAKYKVNLTDLFQFVTADPFRQRAVRRRAPKRGSTGDGEPDEPPKKKQKALGSEAGGRDFTPKDPRKTDLVAEAKRRNEMPRPTQSELVFFWWGTCLPKTTPKHAVVKPAGAVTVNSNFTSVVACCQRTDLDEYELEVCSSNWEVGFVEPDDFGAWSGFPWLNWTGVAPGRTDITLCNSGSKGGKALKIPFDPGAPIAFNLKIEPMKLTVTTHGKKATKVFPLGSAVKETAVLAFWFYQNKDFAKIN</sequence>
<feature type="domain" description="WWE" evidence="2">
    <location>
        <begin position="1"/>
        <end position="79"/>
    </location>
</feature>
<feature type="region of interest" description="Disordered" evidence="1">
    <location>
        <begin position="75"/>
        <end position="131"/>
    </location>
</feature>
<evidence type="ECO:0000313" key="3">
    <source>
        <dbReference type="EMBL" id="CAD8836071.1"/>
    </source>
</evidence>
<protein>
    <recommendedName>
        <fullName evidence="2">WWE domain-containing protein</fullName>
    </recommendedName>
</protein>
<dbReference type="SUPFAM" id="SSF117839">
    <property type="entry name" value="WWE domain"/>
    <property type="match status" value="1"/>
</dbReference>
<gene>
    <name evidence="3" type="ORF">NSCI0253_LOCUS10419</name>
</gene>